<reference evidence="2" key="2">
    <citation type="submission" date="2025-08" db="UniProtKB">
        <authorList>
            <consortium name="Ensembl"/>
        </authorList>
    </citation>
    <scope>IDENTIFICATION</scope>
</reference>
<name>A0A452EWY4_CAPHI</name>
<dbReference type="Bgee" id="ENSCHIG00000016753">
    <property type="expression patterns" value="Expressed in spleen and 16 other cell types or tissues"/>
</dbReference>
<evidence type="ECO:0000313" key="3">
    <source>
        <dbReference type="Proteomes" id="UP000291000"/>
    </source>
</evidence>
<evidence type="ECO:0000313" key="2">
    <source>
        <dbReference type="Ensembl" id="ENSCHIP00000016529.1"/>
    </source>
</evidence>
<gene>
    <name evidence="2" type="primary">C10orf143</name>
</gene>
<dbReference type="OMA" id="CHPVNAC"/>
<keyword evidence="3" id="KW-1185">Reference proteome</keyword>
<dbReference type="Ensembl" id="ENSCHIT00000024336.1">
    <property type="protein sequence ID" value="ENSCHIP00000016529.1"/>
    <property type="gene ID" value="ENSCHIG00000016753.1"/>
</dbReference>
<dbReference type="Proteomes" id="UP000291000">
    <property type="component" value="Chromosome 26"/>
</dbReference>
<reference evidence="2 3" key="1">
    <citation type="submission" date="2016-04" db="EMBL/GenBank/DDBJ databases">
        <title>Polished mammalian reference genomes with single-molecule sequencing and chromosome conformation capture applied to the Capra hircus genome.</title>
        <authorList>
            <person name="Bickhart D.M."/>
            <person name="Koren S."/>
            <person name="Rosen B."/>
            <person name="Hastie A."/>
            <person name="Liachko I."/>
            <person name="Sullivan S.T."/>
            <person name="Burton J."/>
            <person name="Sayre B.L."/>
            <person name="Huson H.J."/>
            <person name="Lee J."/>
            <person name="Lam E."/>
            <person name="Kelley C.M."/>
            <person name="Hutchison J.L."/>
            <person name="Zhou Y."/>
            <person name="Sun J."/>
            <person name="Crisa A."/>
            <person name="Schwartz J.C."/>
            <person name="Hammond J.A."/>
            <person name="Schroeder S.G."/>
            <person name="Liu G.E."/>
            <person name="Dunham M."/>
            <person name="Shendure J."/>
            <person name="Sonstegard T.S."/>
            <person name="Phillippy A.M."/>
            <person name="Van Tassell C.P."/>
            <person name="Smith T.P."/>
        </authorList>
    </citation>
    <scope>NUCLEOTIDE SEQUENCE [LARGE SCALE GENOMIC DNA]</scope>
</reference>
<proteinExistence type="predicted"/>
<feature type="compositionally biased region" description="Polar residues" evidence="1">
    <location>
        <begin position="103"/>
        <end position="116"/>
    </location>
</feature>
<protein>
    <submittedName>
        <fullName evidence="2">Chromosome 10 open reading frame 143</fullName>
    </submittedName>
</protein>
<evidence type="ECO:0000256" key="1">
    <source>
        <dbReference type="SAM" id="MobiDB-lite"/>
    </source>
</evidence>
<dbReference type="GeneTree" id="ENSGT01130000278369"/>
<dbReference type="AlphaFoldDB" id="A0A452EWY4"/>
<reference evidence="2" key="3">
    <citation type="submission" date="2025-09" db="UniProtKB">
        <authorList>
            <consortium name="Ensembl"/>
        </authorList>
    </citation>
    <scope>IDENTIFICATION</scope>
</reference>
<accession>A0A452EWY4</accession>
<dbReference type="EMBL" id="LWLT01000025">
    <property type="status" value="NOT_ANNOTATED_CDS"/>
    <property type="molecule type" value="Genomic_DNA"/>
</dbReference>
<feature type="region of interest" description="Disordered" evidence="1">
    <location>
        <begin position="1"/>
        <end position="116"/>
    </location>
</feature>
<feature type="compositionally biased region" description="Basic and acidic residues" evidence="1">
    <location>
        <begin position="22"/>
        <end position="40"/>
    </location>
</feature>
<organism evidence="2 3">
    <name type="scientific">Capra hircus</name>
    <name type="common">Goat</name>
    <dbReference type="NCBI Taxonomy" id="9925"/>
    <lineage>
        <taxon>Eukaryota</taxon>
        <taxon>Metazoa</taxon>
        <taxon>Chordata</taxon>
        <taxon>Craniata</taxon>
        <taxon>Vertebrata</taxon>
        <taxon>Euteleostomi</taxon>
        <taxon>Mammalia</taxon>
        <taxon>Eutheria</taxon>
        <taxon>Laurasiatheria</taxon>
        <taxon>Artiodactyla</taxon>
        <taxon>Ruminantia</taxon>
        <taxon>Pecora</taxon>
        <taxon>Bovidae</taxon>
        <taxon>Caprinae</taxon>
        <taxon>Capra</taxon>
    </lineage>
</organism>
<sequence>MDTLALGRWRRRRPEDLQVPGDAKRACRRLDAAAPERDCPQVRVRIPASGGSEEPESLDAQRRGRLPSPRPDSGQRRPGMGGPPDGGRSRAQPCPRCIAGESVSLTLNPGSVEQGR</sequence>